<evidence type="ECO:0000256" key="3">
    <source>
        <dbReference type="ARBA" id="ARBA00023159"/>
    </source>
</evidence>
<evidence type="ECO:0000313" key="9">
    <source>
        <dbReference type="Proteomes" id="UP000812270"/>
    </source>
</evidence>
<sequence>MKCIIVDDEPIARMGINQLLQEYSDVEVVGSFNQAKTVLTFLQTNQVDLILLDIEMNGMSGIELARVLPSQTMLIFITAHPEYATESYEVDAIDYLVKPIHNDRFHKAIRKAFDYLNLLKQANNAPSLNFSADYILVRAERQFVKVEHKNILFIEGLKDYVIIHLRQSRIITNMNLKTIHGNLPGDTFIRVSKSYIVNKNYVHAYDNNTIKIADNEIPIGSKYREEFKQLVIANNKK</sequence>
<keyword evidence="9" id="KW-1185">Reference proteome</keyword>
<protein>
    <submittedName>
        <fullName evidence="8">LytTR family DNA-binding domain-containing protein</fullName>
    </submittedName>
</protein>
<evidence type="ECO:0000313" key="8">
    <source>
        <dbReference type="EMBL" id="MBV4358727.1"/>
    </source>
</evidence>
<dbReference type="GO" id="GO:0000156">
    <property type="term" value="F:phosphorelay response regulator activity"/>
    <property type="evidence" value="ECO:0007669"/>
    <property type="project" value="InterPro"/>
</dbReference>
<dbReference type="SMART" id="SM00850">
    <property type="entry name" value="LytTR"/>
    <property type="match status" value="1"/>
</dbReference>
<keyword evidence="2" id="KW-0902">Two-component regulatory system</keyword>
<dbReference type="InterPro" id="IPR046947">
    <property type="entry name" value="LytR-like"/>
</dbReference>
<dbReference type="Pfam" id="PF00072">
    <property type="entry name" value="Response_reg"/>
    <property type="match status" value="1"/>
</dbReference>
<feature type="modified residue" description="4-aspartylphosphate" evidence="5">
    <location>
        <position position="53"/>
    </location>
</feature>
<dbReference type="PROSITE" id="PS50930">
    <property type="entry name" value="HTH_LYTTR"/>
    <property type="match status" value="1"/>
</dbReference>
<dbReference type="PROSITE" id="PS50110">
    <property type="entry name" value="RESPONSE_REGULATORY"/>
    <property type="match status" value="1"/>
</dbReference>
<dbReference type="InterPro" id="IPR001789">
    <property type="entry name" value="Sig_transdc_resp-reg_receiver"/>
</dbReference>
<dbReference type="PANTHER" id="PTHR37299">
    <property type="entry name" value="TRANSCRIPTIONAL REGULATOR-RELATED"/>
    <property type="match status" value="1"/>
</dbReference>
<feature type="domain" description="HTH LytTR-type" evidence="7">
    <location>
        <begin position="135"/>
        <end position="202"/>
    </location>
</feature>
<dbReference type="SMART" id="SM00448">
    <property type="entry name" value="REC"/>
    <property type="match status" value="1"/>
</dbReference>
<evidence type="ECO:0000256" key="4">
    <source>
        <dbReference type="ARBA" id="ARBA00037164"/>
    </source>
</evidence>
<name>A0A9E2W8V0_9BACT</name>
<keyword evidence="8" id="KW-0238">DNA-binding</keyword>
<keyword evidence="3" id="KW-0010">Activator</keyword>
<keyword evidence="1" id="KW-0963">Cytoplasm</keyword>
<gene>
    <name evidence="8" type="ORF">KTO63_16300</name>
</gene>
<keyword evidence="5" id="KW-0597">Phosphoprotein</keyword>
<comment type="function">
    <text evidence="4">Required for high-level post-exponential phase expression of a series of secreted proteins.</text>
</comment>
<dbReference type="AlphaFoldDB" id="A0A9E2W8V0"/>
<proteinExistence type="predicted"/>
<dbReference type="Pfam" id="PF04397">
    <property type="entry name" value="LytTR"/>
    <property type="match status" value="1"/>
</dbReference>
<comment type="caution">
    <text evidence="8">The sequence shown here is derived from an EMBL/GenBank/DDBJ whole genome shotgun (WGS) entry which is preliminary data.</text>
</comment>
<feature type="domain" description="Response regulatory" evidence="6">
    <location>
        <begin position="2"/>
        <end position="113"/>
    </location>
</feature>
<evidence type="ECO:0000256" key="5">
    <source>
        <dbReference type="PROSITE-ProRule" id="PRU00169"/>
    </source>
</evidence>
<dbReference type="InterPro" id="IPR007492">
    <property type="entry name" value="LytTR_DNA-bd_dom"/>
</dbReference>
<dbReference type="EMBL" id="JAHSPG010000013">
    <property type="protein sequence ID" value="MBV4358727.1"/>
    <property type="molecule type" value="Genomic_DNA"/>
</dbReference>
<evidence type="ECO:0000256" key="1">
    <source>
        <dbReference type="ARBA" id="ARBA00022490"/>
    </source>
</evidence>
<organism evidence="8 9">
    <name type="scientific">Pinibacter aurantiacus</name>
    <dbReference type="NCBI Taxonomy" id="2851599"/>
    <lineage>
        <taxon>Bacteria</taxon>
        <taxon>Pseudomonadati</taxon>
        <taxon>Bacteroidota</taxon>
        <taxon>Chitinophagia</taxon>
        <taxon>Chitinophagales</taxon>
        <taxon>Chitinophagaceae</taxon>
        <taxon>Pinibacter</taxon>
    </lineage>
</organism>
<evidence type="ECO:0000256" key="2">
    <source>
        <dbReference type="ARBA" id="ARBA00023012"/>
    </source>
</evidence>
<accession>A0A9E2W8V0</accession>
<evidence type="ECO:0000259" key="7">
    <source>
        <dbReference type="PROSITE" id="PS50930"/>
    </source>
</evidence>
<reference evidence="8" key="1">
    <citation type="submission" date="2021-06" db="EMBL/GenBank/DDBJ databases">
        <authorList>
            <person name="Huq M.A."/>
        </authorList>
    </citation>
    <scope>NUCLEOTIDE SEQUENCE</scope>
    <source>
        <strain evidence="8">MAH-26</strain>
    </source>
</reference>
<dbReference type="Proteomes" id="UP000812270">
    <property type="component" value="Unassembled WGS sequence"/>
</dbReference>
<dbReference type="RefSeq" id="WP_217792451.1">
    <property type="nucleotide sequence ID" value="NZ_JAHSPG010000013.1"/>
</dbReference>
<evidence type="ECO:0000259" key="6">
    <source>
        <dbReference type="PROSITE" id="PS50110"/>
    </source>
</evidence>
<dbReference type="GO" id="GO:0003677">
    <property type="term" value="F:DNA binding"/>
    <property type="evidence" value="ECO:0007669"/>
    <property type="project" value="UniProtKB-KW"/>
</dbReference>
<dbReference type="PANTHER" id="PTHR37299:SF3">
    <property type="entry name" value="STAGE 0 SPORULATION PROTEIN A HOMOLOG"/>
    <property type="match status" value="1"/>
</dbReference>